<evidence type="ECO:0000256" key="1">
    <source>
        <dbReference type="SAM" id="Phobius"/>
    </source>
</evidence>
<dbReference type="RefSeq" id="WP_057645699.1">
    <property type="nucleotide sequence ID" value="NZ_CABMMF010000048.1"/>
</dbReference>
<reference evidence="2 3" key="1">
    <citation type="submission" date="2015-03" db="EMBL/GenBank/DDBJ databases">
        <authorList>
            <consortium name="Pathogen Informatics"/>
            <person name="Murphy D."/>
        </authorList>
    </citation>
    <scope>NUCLEOTIDE SEQUENCE [LARGE SCALE GENOMIC DNA]</scope>
    <source>
        <strain evidence="2 3">3400/83</strain>
    </source>
</reference>
<organism evidence="2 3">
    <name type="scientific">Yersinia frederiksenii</name>
    <dbReference type="NCBI Taxonomy" id="29484"/>
    <lineage>
        <taxon>Bacteria</taxon>
        <taxon>Pseudomonadati</taxon>
        <taxon>Pseudomonadota</taxon>
        <taxon>Gammaproteobacteria</taxon>
        <taxon>Enterobacterales</taxon>
        <taxon>Yersiniaceae</taxon>
        <taxon>Yersinia</taxon>
    </lineage>
</organism>
<gene>
    <name evidence="2" type="ORF">ERS008524_04203</name>
</gene>
<sequence length="176" mass="20242">MNLIKAHINKGLKVQFTVLFLVSVCFLISTYLIYNGDIDCNQPFYDFYQKNLRGYLFSGFISVGSFLLSLHTFVIVSLKDKLFSTESYKNIFADSKNIKVEDIKEKELYLPLDRLSCFLNLSIWLAIITAISQFTVGLANYSPASIFCIWLAMLTICFMLNSLILIRENIKVMLKQ</sequence>
<feature type="transmembrane region" description="Helical" evidence="1">
    <location>
        <begin position="54"/>
        <end position="78"/>
    </location>
</feature>
<accession>A0AAI8ZUZ4</accession>
<evidence type="ECO:0000313" key="2">
    <source>
        <dbReference type="EMBL" id="CFR14655.1"/>
    </source>
</evidence>
<keyword evidence="1" id="KW-1133">Transmembrane helix</keyword>
<evidence type="ECO:0000313" key="3">
    <source>
        <dbReference type="Proteomes" id="UP000046784"/>
    </source>
</evidence>
<proteinExistence type="predicted"/>
<feature type="transmembrane region" description="Helical" evidence="1">
    <location>
        <begin position="118"/>
        <end position="138"/>
    </location>
</feature>
<dbReference type="Proteomes" id="UP000046784">
    <property type="component" value="Unassembled WGS sequence"/>
</dbReference>
<feature type="transmembrane region" description="Helical" evidence="1">
    <location>
        <begin position="12"/>
        <end position="34"/>
    </location>
</feature>
<comment type="caution">
    <text evidence="2">The sequence shown here is derived from an EMBL/GenBank/DDBJ whole genome shotgun (WGS) entry which is preliminary data.</text>
</comment>
<protein>
    <submittedName>
        <fullName evidence="2">Uncharacterized protein</fullName>
    </submittedName>
</protein>
<keyword evidence="1" id="KW-0472">Membrane</keyword>
<feature type="transmembrane region" description="Helical" evidence="1">
    <location>
        <begin position="144"/>
        <end position="166"/>
    </location>
</feature>
<dbReference type="AlphaFoldDB" id="A0AAI8ZUZ4"/>
<name>A0AAI8ZUZ4_YERFR</name>
<keyword evidence="1" id="KW-0812">Transmembrane</keyword>
<dbReference type="EMBL" id="CGCB01000048">
    <property type="protein sequence ID" value="CFR14655.1"/>
    <property type="molecule type" value="Genomic_DNA"/>
</dbReference>